<sequence length="829" mass="91607">MGGPWYFDRTIIIFEEPTETRDIRNMSFAREEFWIQIHNVPLICMSEEIGFFLGKMIGEVREVDLETGKGEVRFLWVRTVIVAEEPLKWSLRVDILGSGEITTMLLRYERLQDYCFKCGRLGQVLRECLKEGEERDVKSEDCLRLSVWLCALSPPKKARYGGGRPFDRNRGRQNGYSGNNFFSQSTGQSSGDWRGTNTGSPKLLSNGGQKVSYQEPREKGLVGHKIFEEVCIKTDKERQESPGINICGSEMMGSFEAVQVEKEKQRENEDGNGPELDRLAGLNQNSSFIQCKVAQGQNGVPDSVERQVGMDCSSSQSPSGLANLSSEVGPANRGSYAVKNDKMVKYGPGVWKRVKHKKTQKGDIIDLGEKLGKRPNCGSSSEGSRDNGQAKVAKFEALGNANARLQAVGDDYNIVDNNFHGESGLQAISNPNNLKPGCVTGGESDEREKEGDIIRVDWRERMLLTEIKDQGNAIGVPNQKNYQDFVEGKTKTMGFMYKIKGYKPVYGMETFSRCLEDQPLVIGVKVSPDFWLVEDWNIYEETDHKQVNWHAVVLVGEGTETKEWIFDGTSAAIFAKENLLANVLSATPQVASRVMSGFKPCLGRFLQVGPLCCWPGGLCLSRSIGDTDVGEFIVPVPHVKQVKLSNAGGRLMIASDGIWDALSSDMAAQSCRGLPAELAAKLVVKEALRSRRLKDDTTGLVVDIIPSDHPARPITPRKKHNMLSSLLFGKKALNSTNKASNKLSAVGVVEELFEEGSAMLAERLGKEFPLSTSSGLFKCAVCQVDQPAGDGLSVNSRPFFSPASKPWEGPFLCTNCRRKKDAMEGKRPS</sequence>
<dbReference type="SUPFAM" id="SSF81606">
    <property type="entry name" value="PP2C-like"/>
    <property type="match status" value="1"/>
</dbReference>
<feature type="region of interest" description="Disordered" evidence="2">
    <location>
        <begin position="308"/>
        <end position="329"/>
    </location>
</feature>
<dbReference type="SUPFAM" id="SSF54001">
    <property type="entry name" value="Cysteine proteinases"/>
    <property type="match status" value="1"/>
</dbReference>
<comment type="caution">
    <text evidence="5">The sequence shown here is derived from an EMBL/GenBank/DDBJ whole genome shotgun (WGS) entry which is preliminary data.</text>
</comment>
<accession>A0A5C7I9L6</accession>
<evidence type="ECO:0000259" key="4">
    <source>
        <dbReference type="PROSITE" id="PS51746"/>
    </source>
</evidence>
<dbReference type="GO" id="GO:0008270">
    <property type="term" value="F:zinc ion binding"/>
    <property type="evidence" value="ECO:0007669"/>
    <property type="project" value="UniProtKB-KW"/>
</dbReference>
<feature type="domain" description="CCHC-type" evidence="3">
    <location>
        <begin position="115"/>
        <end position="128"/>
    </location>
</feature>
<dbReference type="Pfam" id="PF00481">
    <property type="entry name" value="PP2C"/>
    <property type="match status" value="1"/>
</dbReference>
<dbReference type="Proteomes" id="UP000323000">
    <property type="component" value="Chromosome 3"/>
</dbReference>
<dbReference type="InterPro" id="IPR001878">
    <property type="entry name" value="Znf_CCHC"/>
</dbReference>
<dbReference type="InterPro" id="IPR036457">
    <property type="entry name" value="PPM-type-like_dom_sf"/>
</dbReference>
<organism evidence="5 6">
    <name type="scientific">Acer yangbiense</name>
    <dbReference type="NCBI Taxonomy" id="1000413"/>
    <lineage>
        <taxon>Eukaryota</taxon>
        <taxon>Viridiplantae</taxon>
        <taxon>Streptophyta</taxon>
        <taxon>Embryophyta</taxon>
        <taxon>Tracheophyta</taxon>
        <taxon>Spermatophyta</taxon>
        <taxon>Magnoliopsida</taxon>
        <taxon>eudicotyledons</taxon>
        <taxon>Gunneridae</taxon>
        <taxon>Pentapetalae</taxon>
        <taxon>rosids</taxon>
        <taxon>malvids</taxon>
        <taxon>Sapindales</taxon>
        <taxon>Sapindaceae</taxon>
        <taxon>Hippocastanoideae</taxon>
        <taxon>Acereae</taxon>
        <taxon>Acer</taxon>
    </lineage>
</organism>
<dbReference type="Pfam" id="PF14392">
    <property type="entry name" value="zf-CCHC_4"/>
    <property type="match status" value="1"/>
</dbReference>
<evidence type="ECO:0000256" key="2">
    <source>
        <dbReference type="SAM" id="MobiDB-lite"/>
    </source>
</evidence>
<feature type="domain" description="PPM-type phosphatase" evidence="4">
    <location>
        <begin position="499"/>
        <end position="704"/>
    </location>
</feature>
<dbReference type="CDD" id="cd00143">
    <property type="entry name" value="PP2Cc"/>
    <property type="match status" value="1"/>
</dbReference>
<feature type="region of interest" description="Disordered" evidence="2">
    <location>
        <begin position="369"/>
        <end position="388"/>
    </location>
</feature>
<dbReference type="Gene3D" id="3.60.40.10">
    <property type="entry name" value="PPM-type phosphatase domain"/>
    <property type="match status" value="1"/>
</dbReference>
<feature type="region of interest" description="Disordered" evidence="2">
    <location>
        <begin position="161"/>
        <end position="214"/>
    </location>
</feature>
<reference evidence="6" key="1">
    <citation type="journal article" date="2019" name="Gigascience">
        <title>De novo genome assembly of the endangered Acer yangbiense, a plant species with extremely small populations endemic to Yunnan Province, China.</title>
        <authorList>
            <person name="Yang J."/>
            <person name="Wariss H.M."/>
            <person name="Tao L."/>
            <person name="Zhang R."/>
            <person name="Yun Q."/>
            <person name="Hollingsworth P."/>
            <person name="Dao Z."/>
            <person name="Luo G."/>
            <person name="Guo H."/>
            <person name="Ma Y."/>
            <person name="Sun W."/>
        </authorList>
    </citation>
    <scope>NUCLEOTIDE SEQUENCE [LARGE SCALE GENOMIC DNA]</scope>
    <source>
        <strain evidence="6">cv. Malutang</strain>
    </source>
</reference>
<evidence type="ECO:0000256" key="1">
    <source>
        <dbReference type="PROSITE-ProRule" id="PRU00047"/>
    </source>
</evidence>
<name>A0A5C7I9L6_9ROSI</name>
<keyword evidence="1" id="KW-0863">Zinc-finger</keyword>
<dbReference type="PROSITE" id="PS50158">
    <property type="entry name" value="ZF_CCHC"/>
    <property type="match status" value="1"/>
</dbReference>
<evidence type="ECO:0000259" key="3">
    <source>
        <dbReference type="PROSITE" id="PS50158"/>
    </source>
</evidence>
<dbReference type="InterPro" id="IPR025836">
    <property type="entry name" value="Zn_knuckle_CX2CX4HX4C"/>
</dbReference>
<dbReference type="EMBL" id="VAHF01000003">
    <property type="protein sequence ID" value="TXG65439.1"/>
    <property type="molecule type" value="Genomic_DNA"/>
</dbReference>
<keyword evidence="1" id="KW-0479">Metal-binding</keyword>
<keyword evidence="6" id="KW-1185">Reference proteome</keyword>
<dbReference type="PANTHER" id="PTHR31286:SF167">
    <property type="entry name" value="OS09G0268800 PROTEIN"/>
    <property type="match status" value="1"/>
</dbReference>
<dbReference type="AlphaFoldDB" id="A0A5C7I9L6"/>
<evidence type="ECO:0000313" key="5">
    <source>
        <dbReference type="EMBL" id="TXG65439.1"/>
    </source>
</evidence>
<protein>
    <recommendedName>
        <fullName evidence="7">CCHC-type domain-containing protein</fullName>
    </recommendedName>
</protein>
<evidence type="ECO:0008006" key="7">
    <source>
        <dbReference type="Google" id="ProtNLM"/>
    </source>
</evidence>
<keyword evidence="1" id="KW-0862">Zinc</keyword>
<dbReference type="OrthoDB" id="10264738at2759"/>
<feature type="compositionally biased region" description="Polar residues" evidence="2">
    <location>
        <begin position="312"/>
        <end position="326"/>
    </location>
</feature>
<dbReference type="GO" id="GO:0003676">
    <property type="term" value="F:nucleic acid binding"/>
    <property type="evidence" value="ECO:0007669"/>
    <property type="project" value="InterPro"/>
</dbReference>
<dbReference type="PROSITE" id="PS51746">
    <property type="entry name" value="PPM_2"/>
    <property type="match status" value="1"/>
</dbReference>
<dbReference type="PANTHER" id="PTHR31286">
    <property type="entry name" value="GLYCINE-RICH CELL WALL STRUCTURAL PROTEIN 1.8-LIKE"/>
    <property type="match status" value="1"/>
</dbReference>
<proteinExistence type="predicted"/>
<dbReference type="InterPro" id="IPR040256">
    <property type="entry name" value="At4g02000-like"/>
</dbReference>
<feature type="compositionally biased region" description="Polar residues" evidence="2">
    <location>
        <begin position="172"/>
        <end position="200"/>
    </location>
</feature>
<dbReference type="SMART" id="SM00332">
    <property type="entry name" value="PP2Cc"/>
    <property type="match status" value="1"/>
</dbReference>
<gene>
    <name evidence="5" type="ORF">EZV62_006714</name>
</gene>
<dbReference type="InterPro" id="IPR038765">
    <property type="entry name" value="Papain-like_cys_pep_sf"/>
</dbReference>
<dbReference type="InterPro" id="IPR001932">
    <property type="entry name" value="PPM-type_phosphatase-like_dom"/>
</dbReference>
<evidence type="ECO:0000313" key="6">
    <source>
        <dbReference type="Proteomes" id="UP000323000"/>
    </source>
</evidence>